<keyword evidence="1" id="KW-0472">Membrane</keyword>
<proteinExistence type="predicted"/>
<organism evidence="3 4">
    <name type="scientific">Alteromonas stellipolaris</name>
    <dbReference type="NCBI Taxonomy" id="233316"/>
    <lineage>
        <taxon>Bacteria</taxon>
        <taxon>Pseudomonadati</taxon>
        <taxon>Pseudomonadota</taxon>
        <taxon>Gammaproteobacteria</taxon>
        <taxon>Alteromonadales</taxon>
        <taxon>Alteromonadaceae</taxon>
        <taxon>Alteromonas/Salinimonas group</taxon>
        <taxon>Alteromonas</taxon>
    </lineage>
</organism>
<keyword evidence="1" id="KW-1133">Transmembrane helix</keyword>
<dbReference type="InterPro" id="IPR029052">
    <property type="entry name" value="Metallo-depent_PP-like"/>
</dbReference>
<comment type="caution">
    <text evidence="3">The sequence shown here is derived from an EMBL/GenBank/DDBJ whole genome shotgun (WGS) entry which is preliminary data.</text>
</comment>
<sequence length="423" mass="47147">MLKRASKRLAKSLGHFLLVSLVLAVIGVSVLISQHGSINMGDAPLAYKVGGEGPFVFFKNETPISFDITASDVTGFDALASDNMDTAVEINYIRGSREDNFFIEKRHVPLTEKTAEPLEVYFALEDATFTFDLEPLNALNNNTASVYESNAPILAISDLEGNYKTFRDFLITHNVINENLEWQFGEGHLVLVGDMVDRGFSTTQLLWFIYKLEQEAQKAGGVVHYIIGNHELKNLQGNFKSAANKYIPIAGLLGKTQADLFSHNSYIGRWLASKNTIEKINGHLFVHGGIHEDIANLDLSLQQINATAKAYYRQMYFPGVADKVTESLISTEAGLAWYRGYFKGDVSNASLQKTLDKFDALSVTVGHTLQFKVNKQFDGRLFAIDVKHPDDYRGSFPTKHSEGLLIEKGNFYRLTETGERIAL</sequence>
<feature type="transmembrane region" description="Helical" evidence="1">
    <location>
        <begin position="12"/>
        <end position="32"/>
    </location>
</feature>
<feature type="domain" description="Calcineurin-like phosphoesterase" evidence="2">
    <location>
        <begin position="152"/>
        <end position="314"/>
    </location>
</feature>
<dbReference type="PANTHER" id="PTHR46546">
    <property type="entry name" value="SHEWANELLA-LIKE PROTEIN PHOSPHATASE 1"/>
    <property type="match status" value="1"/>
</dbReference>
<dbReference type="PANTHER" id="PTHR46546:SF4">
    <property type="entry name" value="SHEWANELLA-LIKE PROTEIN PHOSPHATASE 1"/>
    <property type="match status" value="1"/>
</dbReference>
<dbReference type="AlphaFoldDB" id="A0AAW7YXU7"/>
<evidence type="ECO:0000256" key="1">
    <source>
        <dbReference type="SAM" id="Phobius"/>
    </source>
</evidence>
<dbReference type="InterPro" id="IPR004843">
    <property type="entry name" value="Calcineurin-like_PHP"/>
</dbReference>
<dbReference type="SUPFAM" id="SSF56300">
    <property type="entry name" value="Metallo-dependent phosphatases"/>
    <property type="match status" value="1"/>
</dbReference>
<dbReference type="GO" id="GO:0016787">
    <property type="term" value="F:hydrolase activity"/>
    <property type="evidence" value="ECO:0007669"/>
    <property type="project" value="InterPro"/>
</dbReference>
<evidence type="ECO:0000259" key="2">
    <source>
        <dbReference type="Pfam" id="PF00149"/>
    </source>
</evidence>
<evidence type="ECO:0000313" key="4">
    <source>
        <dbReference type="Proteomes" id="UP001170717"/>
    </source>
</evidence>
<reference evidence="3" key="1">
    <citation type="submission" date="2023-07" db="EMBL/GenBank/DDBJ databases">
        <title>Genome content predicts the carbon catabolic preferences of heterotrophic bacteria.</title>
        <authorList>
            <person name="Gralka M."/>
        </authorList>
    </citation>
    <scope>NUCLEOTIDE SEQUENCE</scope>
    <source>
        <strain evidence="3">F2M12</strain>
    </source>
</reference>
<evidence type="ECO:0000313" key="3">
    <source>
        <dbReference type="EMBL" id="MDO6575757.1"/>
    </source>
</evidence>
<accession>A0AAW7YXU7</accession>
<protein>
    <recommendedName>
        <fullName evidence="2">Calcineurin-like phosphoesterase domain-containing protein</fullName>
    </recommendedName>
</protein>
<dbReference type="EMBL" id="JAUOQI010000001">
    <property type="protein sequence ID" value="MDO6575757.1"/>
    <property type="molecule type" value="Genomic_DNA"/>
</dbReference>
<keyword evidence="1" id="KW-0812">Transmembrane</keyword>
<dbReference type="Gene3D" id="3.60.21.10">
    <property type="match status" value="1"/>
</dbReference>
<gene>
    <name evidence="3" type="ORF">Q4527_00030</name>
</gene>
<dbReference type="Proteomes" id="UP001170717">
    <property type="component" value="Unassembled WGS sequence"/>
</dbReference>
<dbReference type="RefSeq" id="WP_303537723.1">
    <property type="nucleotide sequence ID" value="NZ_JAUOQI010000001.1"/>
</dbReference>
<dbReference type="Pfam" id="PF00149">
    <property type="entry name" value="Metallophos"/>
    <property type="match status" value="1"/>
</dbReference>
<name>A0AAW7YXU7_9ALTE</name>